<organism evidence="2 3">
    <name type="scientific">Cyclostephanos tholiformis</name>
    <dbReference type="NCBI Taxonomy" id="382380"/>
    <lineage>
        <taxon>Eukaryota</taxon>
        <taxon>Sar</taxon>
        <taxon>Stramenopiles</taxon>
        <taxon>Ochrophyta</taxon>
        <taxon>Bacillariophyta</taxon>
        <taxon>Coscinodiscophyceae</taxon>
        <taxon>Thalassiosirophycidae</taxon>
        <taxon>Stephanodiscales</taxon>
        <taxon>Stephanodiscaceae</taxon>
        <taxon>Cyclostephanos</taxon>
    </lineage>
</organism>
<feature type="region of interest" description="Disordered" evidence="1">
    <location>
        <begin position="151"/>
        <end position="433"/>
    </location>
</feature>
<comment type="caution">
    <text evidence="2">The sequence shown here is derived from an EMBL/GenBank/DDBJ whole genome shotgun (WGS) entry which is preliminary data.</text>
</comment>
<feature type="compositionally biased region" description="Basic and acidic residues" evidence="1">
    <location>
        <begin position="227"/>
        <end position="238"/>
    </location>
</feature>
<feature type="region of interest" description="Disordered" evidence="1">
    <location>
        <begin position="44"/>
        <end position="107"/>
    </location>
</feature>
<keyword evidence="3" id="KW-1185">Reference proteome</keyword>
<gene>
    <name evidence="2" type="ORF">ACHAXA_009877</name>
</gene>
<feature type="compositionally biased region" description="Polar residues" evidence="1">
    <location>
        <begin position="213"/>
        <end position="224"/>
    </location>
</feature>
<evidence type="ECO:0000256" key="1">
    <source>
        <dbReference type="SAM" id="MobiDB-lite"/>
    </source>
</evidence>
<feature type="compositionally biased region" description="Basic and acidic residues" evidence="1">
    <location>
        <begin position="77"/>
        <end position="93"/>
    </location>
</feature>
<name>A0ABD3R4D6_9STRA</name>
<sequence length="476" mass="52328">MDDIPEDPGPDESPEHLYMDLSTTQELIRQMNEYLASITQLPIEANGGGETSKTNIWQSSSDSPLSERPRRKYTYLAKEDKSDGEEARRERNNHAISSIDENGGKDEIAWDFEDDSVVAMAKRMDDSSISTLPTLPPLKKKSASKLRKLKLAKTCGGNNRIEVVPPAPPRNADDSRHRSPPMQPAKQITERSPASAPTSVEFKSTSSRERSIPSRNSPCSTVSSKDYVLKKDGYRRGSFDSANACGHRLGGAIDSKRATDESVAAIGSQVSAPRGRKSAKSAPTSCHESTKDRCDTGSKLGKPMQRDNDAAPKGRKSSLVFESASQELSAGHKIIAKSGISSTPRLVTRRHSNDSKTKSDHEPKTVRSLPQSQFTKFSQMPSQEIDEQRGMRIHDKVQARKSSGNSRGQPRGKHSQNICDSSEYDEDSDAQTQFFYESTDDEEELEGVGTSVADAVKNLNERRALAKVKNLVGILF</sequence>
<evidence type="ECO:0000313" key="3">
    <source>
        <dbReference type="Proteomes" id="UP001530377"/>
    </source>
</evidence>
<dbReference type="AlphaFoldDB" id="A0ABD3R4D6"/>
<feature type="compositionally biased region" description="Polar residues" evidence="1">
    <location>
        <begin position="51"/>
        <end position="64"/>
    </location>
</feature>
<feature type="compositionally biased region" description="Basic and acidic residues" evidence="1">
    <location>
        <begin position="351"/>
        <end position="365"/>
    </location>
</feature>
<dbReference type="EMBL" id="JALLPB020000577">
    <property type="protein sequence ID" value="KAL3807849.1"/>
    <property type="molecule type" value="Genomic_DNA"/>
</dbReference>
<accession>A0ABD3R4D6</accession>
<protein>
    <submittedName>
        <fullName evidence="2">Uncharacterized protein</fullName>
    </submittedName>
</protein>
<feature type="compositionally biased region" description="Polar residues" evidence="1">
    <location>
        <begin position="368"/>
        <end position="382"/>
    </location>
</feature>
<evidence type="ECO:0000313" key="2">
    <source>
        <dbReference type="EMBL" id="KAL3807849.1"/>
    </source>
</evidence>
<feature type="compositionally biased region" description="Polar residues" evidence="1">
    <location>
        <begin position="190"/>
        <end position="205"/>
    </location>
</feature>
<dbReference type="Proteomes" id="UP001530377">
    <property type="component" value="Unassembled WGS sequence"/>
</dbReference>
<reference evidence="2 3" key="1">
    <citation type="submission" date="2024-10" db="EMBL/GenBank/DDBJ databases">
        <title>Updated reference genomes for cyclostephanoid diatoms.</title>
        <authorList>
            <person name="Roberts W.R."/>
            <person name="Alverson A.J."/>
        </authorList>
    </citation>
    <scope>NUCLEOTIDE SEQUENCE [LARGE SCALE GENOMIC DNA]</scope>
    <source>
        <strain evidence="2 3">AJA228-03</strain>
    </source>
</reference>
<feature type="compositionally biased region" description="Basic and acidic residues" evidence="1">
    <location>
        <begin position="386"/>
        <end position="398"/>
    </location>
</feature>
<proteinExistence type="predicted"/>